<proteinExistence type="predicted"/>
<reference evidence="2" key="1">
    <citation type="journal article" date="2020" name="Stud. Mycol.">
        <title>101 Dothideomycetes genomes: a test case for predicting lifestyles and emergence of pathogens.</title>
        <authorList>
            <person name="Haridas S."/>
            <person name="Albert R."/>
            <person name="Binder M."/>
            <person name="Bloem J."/>
            <person name="Labutti K."/>
            <person name="Salamov A."/>
            <person name="Andreopoulos B."/>
            <person name="Baker S."/>
            <person name="Barry K."/>
            <person name="Bills G."/>
            <person name="Bluhm B."/>
            <person name="Cannon C."/>
            <person name="Castanera R."/>
            <person name="Culley D."/>
            <person name="Daum C."/>
            <person name="Ezra D."/>
            <person name="Gonzalez J."/>
            <person name="Henrissat B."/>
            <person name="Kuo A."/>
            <person name="Liang C."/>
            <person name="Lipzen A."/>
            <person name="Lutzoni F."/>
            <person name="Magnuson J."/>
            <person name="Mondo S."/>
            <person name="Nolan M."/>
            <person name="Ohm R."/>
            <person name="Pangilinan J."/>
            <person name="Park H.-J."/>
            <person name="Ramirez L."/>
            <person name="Alfaro M."/>
            <person name="Sun H."/>
            <person name="Tritt A."/>
            <person name="Yoshinaga Y."/>
            <person name="Zwiers L.-H."/>
            <person name="Turgeon B."/>
            <person name="Goodwin S."/>
            <person name="Spatafora J."/>
            <person name="Crous P."/>
            <person name="Grigoriev I."/>
        </authorList>
    </citation>
    <scope>NUCLEOTIDE SEQUENCE</scope>
    <source>
        <strain evidence="2">CBS 279.74</strain>
    </source>
</reference>
<protein>
    <submittedName>
        <fullName evidence="2">Uncharacterized protein</fullName>
    </submittedName>
</protein>
<keyword evidence="3" id="KW-1185">Reference proteome</keyword>
<dbReference type="EMBL" id="MU005764">
    <property type="protein sequence ID" value="KAF2715216.1"/>
    <property type="molecule type" value="Genomic_DNA"/>
</dbReference>
<sequence length="134" mass="15507">MGKLNLFQERAIADAVERFDPENWRTHVGPCLPPPLEDHATKIKGMAELLRNEESYKDDKFLHGLSDDNLVLIWSLKSLSMTKCEFVWRHDDDTSVMRDSDDGNESMDDVPDPDEEVFEAELREYNTELEASFD</sequence>
<dbReference type="Proteomes" id="UP000799428">
    <property type="component" value="Unassembled WGS sequence"/>
</dbReference>
<gene>
    <name evidence="2" type="ORF">K504DRAFT_22305</name>
</gene>
<evidence type="ECO:0000256" key="1">
    <source>
        <dbReference type="SAM" id="MobiDB-lite"/>
    </source>
</evidence>
<accession>A0A6G1KQP7</accession>
<evidence type="ECO:0000313" key="3">
    <source>
        <dbReference type="Proteomes" id="UP000799428"/>
    </source>
</evidence>
<name>A0A6G1KQP7_9PLEO</name>
<dbReference type="OrthoDB" id="445357at2759"/>
<feature type="compositionally biased region" description="Acidic residues" evidence="1">
    <location>
        <begin position="102"/>
        <end position="116"/>
    </location>
</feature>
<dbReference type="AlphaFoldDB" id="A0A6G1KQP7"/>
<evidence type="ECO:0000313" key="2">
    <source>
        <dbReference type="EMBL" id="KAF2715216.1"/>
    </source>
</evidence>
<feature type="region of interest" description="Disordered" evidence="1">
    <location>
        <begin position="94"/>
        <end position="116"/>
    </location>
</feature>
<organism evidence="2 3">
    <name type="scientific">Pleomassaria siparia CBS 279.74</name>
    <dbReference type="NCBI Taxonomy" id="1314801"/>
    <lineage>
        <taxon>Eukaryota</taxon>
        <taxon>Fungi</taxon>
        <taxon>Dikarya</taxon>
        <taxon>Ascomycota</taxon>
        <taxon>Pezizomycotina</taxon>
        <taxon>Dothideomycetes</taxon>
        <taxon>Pleosporomycetidae</taxon>
        <taxon>Pleosporales</taxon>
        <taxon>Pleomassariaceae</taxon>
        <taxon>Pleomassaria</taxon>
    </lineage>
</organism>